<sequence length="134" mass="15347">MSPGLTTSKSAMGEFGVGDVLRFRYFLYDHLALCVSRTRVIHYWAGRRKENFIRIDKISYVLKVSKCSDPECYTAELDKWMDVEPFSRNIIVERARQKLNEKNTSSLGRDTTTLIRLKYGGGLNVDSGVFLLDV</sequence>
<reference evidence="1 2" key="1">
    <citation type="journal article" date="2021" name="Genome Biol.">
        <title>AFLAP: assembly-free linkage analysis pipeline using k-mers from genome sequencing data.</title>
        <authorList>
            <person name="Fletcher K."/>
            <person name="Zhang L."/>
            <person name="Gil J."/>
            <person name="Han R."/>
            <person name="Cavanaugh K."/>
            <person name="Michelmore R."/>
        </authorList>
    </citation>
    <scope>NUCLEOTIDE SEQUENCE [LARGE SCALE GENOMIC DNA]</scope>
    <source>
        <strain evidence="1 2">SF5</strain>
    </source>
</reference>
<comment type="caution">
    <text evidence="1">The sequence shown here is derived from an EMBL/GenBank/DDBJ whole genome shotgun (WGS) entry which is preliminary data.</text>
</comment>
<dbReference type="Proteomes" id="UP000294530">
    <property type="component" value="Unassembled WGS sequence"/>
</dbReference>
<dbReference type="Gene3D" id="3.90.1720.10">
    <property type="entry name" value="endopeptidase domain like (from Nostoc punctiforme)"/>
    <property type="match status" value="1"/>
</dbReference>
<dbReference type="AlphaFoldDB" id="A0A976FHH9"/>
<evidence type="ECO:0000313" key="1">
    <source>
        <dbReference type="EMBL" id="TDH66544.1"/>
    </source>
</evidence>
<accession>A0A976FHH9</accession>
<dbReference type="KEGG" id="blac:94351564"/>
<gene>
    <name evidence="1" type="ORF">CCR75_007837</name>
</gene>
<organism evidence="1 2">
    <name type="scientific">Bremia lactucae</name>
    <name type="common">Lettuce downy mildew</name>
    <dbReference type="NCBI Taxonomy" id="4779"/>
    <lineage>
        <taxon>Eukaryota</taxon>
        <taxon>Sar</taxon>
        <taxon>Stramenopiles</taxon>
        <taxon>Oomycota</taxon>
        <taxon>Peronosporomycetes</taxon>
        <taxon>Peronosporales</taxon>
        <taxon>Peronosporaceae</taxon>
        <taxon>Bremia</taxon>
    </lineage>
</organism>
<dbReference type="GeneID" id="94351564"/>
<name>A0A976FHH9_BRELC</name>
<protein>
    <submittedName>
        <fullName evidence="1">Uncharacterized protein</fullName>
    </submittedName>
</protein>
<evidence type="ECO:0000313" key="2">
    <source>
        <dbReference type="Proteomes" id="UP000294530"/>
    </source>
</evidence>
<proteinExistence type="predicted"/>
<dbReference type="RefSeq" id="XP_067816043.1">
    <property type="nucleotide sequence ID" value="XM_067965893.1"/>
</dbReference>
<dbReference type="EMBL" id="SHOA02000017">
    <property type="protein sequence ID" value="TDH66544.1"/>
    <property type="molecule type" value="Genomic_DNA"/>
</dbReference>
<keyword evidence="2" id="KW-1185">Reference proteome</keyword>